<accession>A0A1B7TI02</accession>
<keyword evidence="3" id="KW-1185">Reference proteome</keyword>
<gene>
    <name evidence="2" type="ORF">HANVADRAFT_51669</name>
</gene>
<keyword evidence="1" id="KW-0175">Coiled coil</keyword>
<dbReference type="Proteomes" id="UP000092321">
    <property type="component" value="Unassembled WGS sequence"/>
</dbReference>
<dbReference type="EMBL" id="LXPE01000004">
    <property type="protein sequence ID" value="OBA28371.1"/>
    <property type="molecule type" value="Genomic_DNA"/>
</dbReference>
<sequence>MDNNGNDANKILSKLRNLITINDDSSDATHTESSLKLHERDKLIDELKKLVDLSTKSNKKMIQKKKKKKKIKRQDLLKEILEDSQKSSSVAINNVGNAHLTSFNPIQHQSVTTTYNQNLNLNMYENDSLFDIDAHRFGANLYNDNLFQEFNLQGNQNESFYPTNMNSNFDDKVKPLVDNIQQNTTPNFETGKLMNAKEIYKINSVTLLKDYLNCYKLMDSNTDKEFEDFLNKKVDILRFARDNSLLIDNIPKPDPELLKILELPLDYNPYLIEGRPDNTVLVYNKQLKQFRIKHDLLSLEQKKELKKYRNRIASRRFRKVHSKSSQKQDEINNDFDSFYKTTITKLLPEIEELETQLALLLNENDNLNEKLKSKYKQKLTI</sequence>
<evidence type="ECO:0000256" key="1">
    <source>
        <dbReference type="SAM" id="Coils"/>
    </source>
</evidence>
<name>A0A1B7TI02_9ASCO</name>
<organism evidence="2 3">
    <name type="scientific">Hanseniaspora valbyensis NRRL Y-1626</name>
    <dbReference type="NCBI Taxonomy" id="766949"/>
    <lineage>
        <taxon>Eukaryota</taxon>
        <taxon>Fungi</taxon>
        <taxon>Dikarya</taxon>
        <taxon>Ascomycota</taxon>
        <taxon>Saccharomycotina</taxon>
        <taxon>Saccharomycetes</taxon>
        <taxon>Saccharomycodales</taxon>
        <taxon>Saccharomycodaceae</taxon>
        <taxon>Hanseniaspora</taxon>
    </lineage>
</organism>
<evidence type="ECO:0008006" key="4">
    <source>
        <dbReference type="Google" id="ProtNLM"/>
    </source>
</evidence>
<dbReference type="OrthoDB" id="3973079at2759"/>
<comment type="caution">
    <text evidence="2">The sequence shown here is derived from an EMBL/GenBank/DDBJ whole genome shotgun (WGS) entry which is preliminary data.</text>
</comment>
<protein>
    <recommendedName>
        <fullName evidence="4">BZIP domain-containing protein</fullName>
    </recommendedName>
</protein>
<evidence type="ECO:0000313" key="3">
    <source>
        <dbReference type="Proteomes" id="UP000092321"/>
    </source>
</evidence>
<feature type="coiled-coil region" evidence="1">
    <location>
        <begin position="350"/>
        <end position="377"/>
    </location>
</feature>
<evidence type="ECO:0000313" key="2">
    <source>
        <dbReference type="EMBL" id="OBA28371.1"/>
    </source>
</evidence>
<dbReference type="AlphaFoldDB" id="A0A1B7TI02"/>
<proteinExistence type="predicted"/>
<reference evidence="3" key="1">
    <citation type="journal article" date="2016" name="Proc. Natl. Acad. Sci. U.S.A.">
        <title>Comparative genomics of biotechnologically important yeasts.</title>
        <authorList>
            <person name="Riley R."/>
            <person name="Haridas S."/>
            <person name="Wolfe K.H."/>
            <person name="Lopes M.R."/>
            <person name="Hittinger C.T."/>
            <person name="Goeker M."/>
            <person name="Salamov A.A."/>
            <person name="Wisecaver J.H."/>
            <person name="Long T.M."/>
            <person name="Calvey C.H."/>
            <person name="Aerts A.L."/>
            <person name="Barry K.W."/>
            <person name="Choi C."/>
            <person name="Clum A."/>
            <person name="Coughlan A.Y."/>
            <person name="Deshpande S."/>
            <person name="Douglass A.P."/>
            <person name="Hanson S.J."/>
            <person name="Klenk H.-P."/>
            <person name="LaButti K.M."/>
            <person name="Lapidus A."/>
            <person name="Lindquist E.A."/>
            <person name="Lipzen A.M."/>
            <person name="Meier-Kolthoff J.P."/>
            <person name="Ohm R.A."/>
            <person name="Otillar R.P."/>
            <person name="Pangilinan J.L."/>
            <person name="Peng Y."/>
            <person name="Rokas A."/>
            <person name="Rosa C.A."/>
            <person name="Scheuner C."/>
            <person name="Sibirny A.A."/>
            <person name="Slot J.C."/>
            <person name="Stielow J.B."/>
            <person name="Sun H."/>
            <person name="Kurtzman C.P."/>
            <person name="Blackwell M."/>
            <person name="Grigoriev I.V."/>
            <person name="Jeffries T.W."/>
        </authorList>
    </citation>
    <scope>NUCLEOTIDE SEQUENCE [LARGE SCALE GENOMIC DNA]</scope>
    <source>
        <strain evidence="3">NRRL Y-1626</strain>
    </source>
</reference>